<dbReference type="AlphaFoldDB" id="A0AAN7YXF0"/>
<feature type="compositionally biased region" description="Polar residues" evidence="1">
    <location>
        <begin position="464"/>
        <end position="485"/>
    </location>
</feature>
<protein>
    <submittedName>
        <fullName evidence="4">Uncharacterized protein</fullName>
    </submittedName>
</protein>
<evidence type="ECO:0000313" key="5">
    <source>
        <dbReference type="Proteomes" id="UP001305414"/>
    </source>
</evidence>
<evidence type="ECO:0000256" key="2">
    <source>
        <dbReference type="SAM" id="Phobius"/>
    </source>
</evidence>
<feature type="region of interest" description="Disordered" evidence="1">
    <location>
        <begin position="352"/>
        <end position="440"/>
    </location>
</feature>
<sequence>MRGLWRSPGGIGLLIATMLTQAASANFEEDDEWEVHWITKNPNPFRHAKRKSVCQIDGWLLCPSSASGGCCPPNFECDTASCYATTSGPTSCNGKIGYYNCPLTLGAGSCCPVGYICNENDGCSPPPGVSEPPSCPANWIACPVSLGAGCCRSGQVCGSGVCYDGTPQTFQISETKTTTDSRGHTTITVVTSMTVKIDGPPTSSGSPTAAGVPQLIPSTIAKLDALQTSDSGDGGGGGLSSGALGGIITGVIVLLIAVVVAAVFIILRLKKAEKAAKDAEKAAESRRESSNSQPRSHKSDFGQPTVSEIDSTADIDSLHRNRFWAQSPRSRSNTASSSPPLWNKMFHYSSSEMSDDNATTRMSQRVSVDSQGTYGHARKASDLSELEAIPGKAELEASESAEAAPQRQSNGATQPGKAHVRRNSDQSGQNRARSDSNARALGTVREFDELHGFYGSANALAGQTAASISRDPSTACSSPNQQNPP</sequence>
<evidence type="ECO:0000256" key="3">
    <source>
        <dbReference type="SAM" id="SignalP"/>
    </source>
</evidence>
<gene>
    <name evidence="4" type="ORF">RRF57_005015</name>
</gene>
<keyword evidence="5" id="KW-1185">Reference proteome</keyword>
<dbReference type="Proteomes" id="UP001305414">
    <property type="component" value="Unassembled WGS sequence"/>
</dbReference>
<feature type="transmembrane region" description="Helical" evidence="2">
    <location>
        <begin position="243"/>
        <end position="267"/>
    </location>
</feature>
<organism evidence="4 5">
    <name type="scientific">Xylaria bambusicola</name>
    <dbReference type="NCBI Taxonomy" id="326684"/>
    <lineage>
        <taxon>Eukaryota</taxon>
        <taxon>Fungi</taxon>
        <taxon>Dikarya</taxon>
        <taxon>Ascomycota</taxon>
        <taxon>Pezizomycotina</taxon>
        <taxon>Sordariomycetes</taxon>
        <taxon>Xylariomycetidae</taxon>
        <taxon>Xylariales</taxon>
        <taxon>Xylariaceae</taxon>
        <taxon>Xylaria</taxon>
    </lineage>
</organism>
<accession>A0AAN7YXF0</accession>
<feature type="region of interest" description="Disordered" evidence="1">
    <location>
        <begin position="280"/>
        <end position="312"/>
    </location>
</feature>
<feature type="compositionally biased region" description="Polar residues" evidence="1">
    <location>
        <begin position="352"/>
        <end position="373"/>
    </location>
</feature>
<feature type="compositionally biased region" description="Basic and acidic residues" evidence="1">
    <location>
        <begin position="280"/>
        <end position="289"/>
    </location>
</feature>
<feature type="region of interest" description="Disordered" evidence="1">
    <location>
        <begin position="462"/>
        <end position="485"/>
    </location>
</feature>
<proteinExistence type="predicted"/>
<evidence type="ECO:0000313" key="4">
    <source>
        <dbReference type="EMBL" id="KAK5629300.1"/>
    </source>
</evidence>
<keyword evidence="2" id="KW-0472">Membrane</keyword>
<dbReference type="EMBL" id="JAWHQM010000011">
    <property type="protein sequence ID" value="KAK5629300.1"/>
    <property type="molecule type" value="Genomic_DNA"/>
</dbReference>
<keyword evidence="2" id="KW-0812">Transmembrane</keyword>
<feature type="signal peptide" evidence="3">
    <location>
        <begin position="1"/>
        <end position="24"/>
    </location>
</feature>
<comment type="caution">
    <text evidence="4">The sequence shown here is derived from an EMBL/GenBank/DDBJ whole genome shotgun (WGS) entry which is preliminary data.</text>
</comment>
<keyword evidence="2" id="KW-1133">Transmembrane helix</keyword>
<feature type="compositionally biased region" description="Polar residues" evidence="1">
    <location>
        <begin position="425"/>
        <end position="437"/>
    </location>
</feature>
<evidence type="ECO:0000256" key="1">
    <source>
        <dbReference type="SAM" id="MobiDB-lite"/>
    </source>
</evidence>
<keyword evidence="3" id="KW-0732">Signal</keyword>
<feature type="chain" id="PRO_5043053172" evidence="3">
    <location>
        <begin position="25"/>
        <end position="485"/>
    </location>
</feature>
<name>A0AAN7YXF0_9PEZI</name>
<reference evidence="4 5" key="1">
    <citation type="submission" date="2023-10" db="EMBL/GenBank/DDBJ databases">
        <title>Draft genome sequence of Xylaria bambusicola isolate GMP-LS, the root and basal stem rot pathogen of sugarcane in Indonesia.</title>
        <authorList>
            <person name="Selvaraj P."/>
            <person name="Muralishankar V."/>
            <person name="Muruganantham S."/>
            <person name="Sp S."/>
            <person name="Haryani S."/>
            <person name="Lau K.J.X."/>
            <person name="Naqvi N.I."/>
        </authorList>
    </citation>
    <scope>NUCLEOTIDE SEQUENCE [LARGE SCALE GENOMIC DNA]</scope>
    <source>
        <strain evidence="4">GMP-LS</strain>
    </source>
</reference>